<dbReference type="EMBL" id="BMYJ01000014">
    <property type="protein sequence ID" value="GHC66474.1"/>
    <property type="molecule type" value="Genomic_DNA"/>
</dbReference>
<dbReference type="Proteomes" id="UP000638981">
    <property type="component" value="Unassembled WGS sequence"/>
</dbReference>
<reference evidence="1" key="2">
    <citation type="submission" date="2020-09" db="EMBL/GenBank/DDBJ databases">
        <authorList>
            <person name="Sun Q."/>
            <person name="Kim S."/>
        </authorList>
    </citation>
    <scope>NUCLEOTIDE SEQUENCE</scope>
    <source>
        <strain evidence="1">KCTC 23310</strain>
    </source>
</reference>
<protein>
    <submittedName>
        <fullName evidence="1">Uncharacterized protein</fullName>
    </submittedName>
</protein>
<comment type="caution">
    <text evidence="1">The sequence shown here is derived from an EMBL/GenBank/DDBJ whole genome shotgun (WGS) entry which is preliminary data.</text>
</comment>
<name>A0A918WR41_9RHOB</name>
<proteinExistence type="predicted"/>
<evidence type="ECO:0000313" key="2">
    <source>
        <dbReference type="Proteomes" id="UP000638981"/>
    </source>
</evidence>
<reference evidence="1" key="1">
    <citation type="journal article" date="2014" name="Int. J. Syst. Evol. Microbiol.">
        <title>Complete genome sequence of Corynebacterium casei LMG S-19264T (=DSM 44701T), isolated from a smear-ripened cheese.</title>
        <authorList>
            <consortium name="US DOE Joint Genome Institute (JGI-PGF)"/>
            <person name="Walter F."/>
            <person name="Albersmeier A."/>
            <person name="Kalinowski J."/>
            <person name="Ruckert C."/>
        </authorList>
    </citation>
    <scope>NUCLEOTIDE SEQUENCE</scope>
    <source>
        <strain evidence="1">KCTC 23310</strain>
    </source>
</reference>
<organism evidence="1 2">
    <name type="scientific">Neogemmobacter tilapiae</name>
    <dbReference type="NCBI Taxonomy" id="875041"/>
    <lineage>
        <taxon>Bacteria</taxon>
        <taxon>Pseudomonadati</taxon>
        <taxon>Pseudomonadota</taxon>
        <taxon>Alphaproteobacteria</taxon>
        <taxon>Rhodobacterales</taxon>
        <taxon>Paracoccaceae</taxon>
        <taxon>Neogemmobacter</taxon>
    </lineage>
</organism>
<evidence type="ECO:0000313" key="1">
    <source>
        <dbReference type="EMBL" id="GHC66474.1"/>
    </source>
</evidence>
<accession>A0A918WR41</accession>
<dbReference type="RefSeq" id="WP_189413322.1">
    <property type="nucleotide sequence ID" value="NZ_BMYJ01000014.1"/>
</dbReference>
<dbReference type="AlphaFoldDB" id="A0A918WR41"/>
<sequence length="161" mass="17595">MSETQRAEVETLAALLTAEQVADYFGIGRTTFFSMMNRDPDIAERYKRGKARVIGVIAQGLINKARAGDTASMIFFLKTQAGWRETTRIEHGLPEPDKIVPDGGSAADKLRDYLDVIAERKNAAEAYALTLESTTDGGVRITSPYDPPDDVAEEALLEGRG</sequence>
<gene>
    <name evidence="1" type="ORF">GCM10007315_34040</name>
</gene>
<keyword evidence="2" id="KW-1185">Reference proteome</keyword>